<proteinExistence type="predicted"/>
<reference evidence="1 2" key="1">
    <citation type="submission" date="2014-04" db="EMBL/GenBank/DDBJ databases">
        <authorList>
            <consortium name="DOE Joint Genome Institute"/>
            <person name="Kuo A."/>
            <person name="Ruytinx J."/>
            <person name="Rineau F."/>
            <person name="Colpaert J."/>
            <person name="Kohler A."/>
            <person name="Nagy L.G."/>
            <person name="Floudas D."/>
            <person name="Copeland A."/>
            <person name="Barry K.W."/>
            <person name="Cichocki N."/>
            <person name="Veneault-Fourrey C."/>
            <person name="LaButti K."/>
            <person name="Lindquist E.A."/>
            <person name="Lipzen A."/>
            <person name="Lundell T."/>
            <person name="Morin E."/>
            <person name="Murat C."/>
            <person name="Sun H."/>
            <person name="Tunlid A."/>
            <person name="Henrissat B."/>
            <person name="Grigoriev I.V."/>
            <person name="Hibbett D.S."/>
            <person name="Martin F."/>
            <person name="Nordberg H.P."/>
            <person name="Cantor M.N."/>
            <person name="Hua S.X."/>
        </authorList>
    </citation>
    <scope>NUCLEOTIDE SEQUENCE [LARGE SCALE GENOMIC DNA]</scope>
    <source>
        <strain evidence="1 2">UH-Slu-Lm8-n1</strain>
    </source>
</reference>
<keyword evidence="2" id="KW-1185">Reference proteome</keyword>
<accession>A0A0D0AT50</accession>
<reference evidence="2" key="2">
    <citation type="submission" date="2015-01" db="EMBL/GenBank/DDBJ databases">
        <title>Evolutionary Origins and Diversification of the Mycorrhizal Mutualists.</title>
        <authorList>
            <consortium name="DOE Joint Genome Institute"/>
            <consortium name="Mycorrhizal Genomics Consortium"/>
            <person name="Kohler A."/>
            <person name="Kuo A."/>
            <person name="Nagy L.G."/>
            <person name="Floudas D."/>
            <person name="Copeland A."/>
            <person name="Barry K.W."/>
            <person name="Cichocki N."/>
            <person name="Veneault-Fourrey C."/>
            <person name="LaButti K."/>
            <person name="Lindquist E.A."/>
            <person name="Lipzen A."/>
            <person name="Lundell T."/>
            <person name="Morin E."/>
            <person name="Murat C."/>
            <person name="Riley R."/>
            <person name="Ohm R."/>
            <person name="Sun H."/>
            <person name="Tunlid A."/>
            <person name="Henrissat B."/>
            <person name="Grigoriev I.V."/>
            <person name="Hibbett D.S."/>
            <person name="Martin F."/>
        </authorList>
    </citation>
    <scope>NUCLEOTIDE SEQUENCE [LARGE SCALE GENOMIC DNA]</scope>
    <source>
        <strain evidence="2">UH-Slu-Lm8-n1</strain>
    </source>
</reference>
<evidence type="ECO:0000313" key="2">
    <source>
        <dbReference type="Proteomes" id="UP000054485"/>
    </source>
</evidence>
<sequence length="116" mass="13108">MPHTQEPLPEPFGTFSHEPIAASPPLPCTCSCHDQQVTLYWSLYALTQHLSVQQLQTQTPYGAMPSEVQVQVQQTINVAQSEYMHAMHLLFEEYYIASPLDDGHLILVGQFKPEIL</sequence>
<dbReference type="Proteomes" id="UP000054485">
    <property type="component" value="Unassembled WGS sequence"/>
</dbReference>
<protein>
    <submittedName>
        <fullName evidence="1">Uncharacterized protein</fullName>
    </submittedName>
</protein>
<dbReference type="AlphaFoldDB" id="A0A0D0AT50"/>
<organism evidence="1 2">
    <name type="scientific">Suillus luteus UH-Slu-Lm8-n1</name>
    <dbReference type="NCBI Taxonomy" id="930992"/>
    <lineage>
        <taxon>Eukaryota</taxon>
        <taxon>Fungi</taxon>
        <taxon>Dikarya</taxon>
        <taxon>Basidiomycota</taxon>
        <taxon>Agaricomycotina</taxon>
        <taxon>Agaricomycetes</taxon>
        <taxon>Agaricomycetidae</taxon>
        <taxon>Boletales</taxon>
        <taxon>Suillineae</taxon>
        <taxon>Suillaceae</taxon>
        <taxon>Suillus</taxon>
    </lineage>
</organism>
<gene>
    <name evidence="1" type="ORF">CY34DRAFT_15701</name>
</gene>
<dbReference type="OrthoDB" id="2688756at2759"/>
<dbReference type="EMBL" id="KN835451">
    <property type="protein sequence ID" value="KIK37432.1"/>
    <property type="molecule type" value="Genomic_DNA"/>
</dbReference>
<dbReference type="InParanoid" id="A0A0D0AT50"/>
<name>A0A0D0AT50_9AGAM</name>
<dbReference type="HOGENOM" id="CLU_2098450_0_0_1"/>
<evidence type="ECO:0000313" key="1">
    <source>
        <dbReference type="EMBL" id="KIK37432.1"/>
    </source>
</evidence>